<dbReference type="EMBL" id="BBLT01000011">
    <property type="protein sequence ID" value="GAL87069.1"/>
    <property type="molecule type" value="Genomic_DNA"/>
</dbReference>
<accession>A0A098LKP9</accession>
<protein>
    <submittedName>
        <fullName evidence="1">Uncharacterized protein</fullName>
    </submittedName>
</protein>
<organism evidence="1 2">
    <name type="scientific">Sporocytophaga myxococcoides</name>
    <dbReference type="NCBI Taxonomy" id="153721"/>
    <lineage>
        <taxon>Bacteria</taxon>
        <taxon>Pseudomonadati</taxon>
        <taxon>Bacteroidota</taxon>
        <taxon>Cytophagia</taxon>
        <taxon>Cytophagales</taxon>
        <taxon>Cytophagaceae</taxon>
        <taxon>Sporocytophaga</taxon>
    </lineage>
</organism>
<proteinExistence type="predicted"/>
<dbReference type="Proteomes" id="UP000030185">
    <property type="component" value="Unassembled WGS sequence"/>
</dbReference>
<dbReference type="AlphaFoldDB" id="A0A098LKP9"/>
<gene>
    <name evidence="1" type="ORF">MYP_4299</name>
</gene>
<dbReference type="STRING" id="153721.MYP_4299"/>
<evidence type="ECO:0000313" key="2">
    <source>
        <dbReference type="Proteomes" id="UP000030185"/>
    </source>
</evidence>
<comment type="caution">
    <text evidence="1">The sequence shown here is derived from an EMBL/GenBank/DDBJ whole genome shotgun (WGS) entry which is preliminary data.</text>
</comment>
<keyword evidence="2" id="KW-1185">Reference proteome</keyword>
<reference evidence="1 2" key="1">
    <citation type="submission" date="2014-09" db="EMBL/GenBank/DDBJ databases">
        <title>Sporocytophaga myxococcoides PG-01 genome sequencing.</title>
        <authorList>
            <person name="Liu L."/>
            <person name="Gao P.J."/>
            <person name="Chen G.J."/>
            <person name="Wang L.S."/>
        </authorList>
    </citation>
    <scope>NUCLEOTIDE SEQUENCE [LARGE SCALE GENOMIC DNA]</scope>
    <source>
        <strain evidence="1 2">PG-01</strain>
    </source>
</reference>
<sequence length="118" mass="13752">MEDVSIEAKTAQANDDHETDDKEYIFKGKNGIVEGTLVIAQQGDYRHIAIRDSLGYLASFYIGKNSNITEQKFYDMEDGLYDNEKVRVFWSYEDRFIKQVGKNEKIVVVDKIEFLNRE</sequence>
<name>A0A098LKP9_9BACT</name>
<evidence type="ECO:0000313" key="1">
    <source>
        <dbReference type="EMBL" id="GAL87069.1"/>
    </source>
</evidence>